<accession>A0A8B3S1D9</accession>
<organism evidence="4 5">
    <name type="scientific">Candidatus Argoarchaeum ethanivorans</name>
    <dbReference type="NCBI Taxonomy" id="2608793"/>
    <lineage>
        <taxon>Archaea</taxon>
        <taxon>Methanobacteriati</taxon>
        <taxon>Methanobacteriota</taxon>
        <taxon>Stenosarchaea group</taxon>
        <taxon>Methanomicrobia</taxon>
        <taxon>Methanosarcinales</taxon>
        <taxon>Methanosarcinales incertae sedis</taxon>
        <taxon>GOM Arc I cluster</taxon>
        <taxon>Candidatus Argoarchaeum</taxon>
    </lineage>
</organism>
<evidence type="ECO:0000256" key="2">
    <source>
        <dbReference type="ARBA" id="ARBA00023125"/>
    </source>
</evidence>
<dbReference type="GO" id="GO:0003677">
    <property type="term" value="F:DNA binding"/>
    <property type="evidence" value="ECO:0007669"/>
    <property type="project" value="UniProtKB-KW"/>
</dbReference>
<evidence type="ECO:0000256" key="1">
    <source>
        <dbReference type="ARBA" id="ARBA00022578"/>
    </source>
</evidence>
<name>A0A8B3S1D9_9EURY</name>
<gene>
    <name evidence="4" type="ORF">AEth_01263</name>
</gene>
<keyword evidence="3" id="KW-0233">DNA recombination</keyword>
<sequence length="401" mass="46425">MFWDLLCGKNNLQLQLSDFEDENSIKSLETTIRNFKYKNKSSKSGFCKRCGSYKLIGWGGYRRNIRHMYAKDERVRAIRFRCKTCGKTFTVLPIGVTFYKRFGDKDYQEMVEQRCSRGSGYRRLSRRGKIKYCSHVTMWRQMQKTGQQTLNAFFDLGDLTFSGIIIIDERWLSVGNGIFHFGCIALDGITGRMILAEVYPAFTKKEAEEFLRLLSKLVDVEFLVADDSVIQAVINKVFPDAIRQYCIFHIKKNIKKAFRETKLMKLSGEAVKVRKEILDIFNAETSDEAIRRLAILVEKRHTLPPMAQDVVNRLVGKIECLFRYLDYDIPKTSNQAEHIFSLFQPIIDAAKSFSTGAGNFFKTIMFYKNFHFYSSGSNKDKNTMHSIGVNSDSMFDFIQLP</sequence>
<evidence type="ECO:0008006" key="6">
    <source>
        <dbReference type="Google" id="ProtNLM"/>
    </source>
</evidence>
<reference evidence="5" key="1">
    <citation type="submission" date="2019-01" db="EMBL/GenBank/DDBJ databases">
        <title>Anaerobic oxidation of ethane by archaea from a marine hydrocarbon seep.</title>
        <authorList>
            <person name="Musat F."/>
        </authorList>
    </citation>
    <scope>NUCLEOTIDE SEQUENCE [LARGE SCALE GENOMIC DNA]</scope>
</reference>
<dbReference type="EMBL" id="RPGO01000029">
    <property type="protein sequence ID" value="RZB29295.1"/>
    <property type="molecule type" value="Genomic_DNA"/>
</dbReference>
<dbReference type="Pfam" id="PF00872">
    <property type="entry name" value="Transposase_mut"/>
    <property type="match status" value="1"/>
</dbReference>
<dbReference type="GO" id="GO:0006313">
    <property type="term" value="P:DNA transposition"/>
    <property type="evidence" value="ECO:0007669"/>
    <property type="project" value="InterPro"/>
</dbReference>
<evidence type="ECO:0000256" key="3">
    <source>
        <dbReference type="ARBA" id="ARBA00023172"/>
    </source>
</evidence>
<protein>
    <recommendedName>
        <fullName evidence="6">Transposase</fullName>
    </recommendedName>
</protein>
<comment type="caution">
    <text evidence="4">The sequence shown here is derived from an EMBL/GenBank/DDBJ whole genome shotgun (WGS) entry which is preliminary data.</text>
</comment>
<dbReference type="InterPro" id="IPR001207">
    <property type="entry name" value="Transposase_mutator"/>
</dbReference>
<dbReference type="AlphaFoldDB" id="A0A8B3S1D9"/>
<evidence type="ECO:0000313" key="5">
    <source>
        <dbReference type="Proteomes" id="UP000291831"/>
    </source>
</evidence>
<evidence type="ECO:0000313" key="4">
    <source>
        <dbReference type="EMBL" id="RZB29295.1"/>
    </source>
</evidence>
<dbReference type="GO" id="GO:0004803">
    <property type="term" value="F:transposase activity"/>
    <property type="evidence" value="ECO:0007669"/>
    <property type="project" value="InterPro"/>
</dbReference>
<proteinExistence type="predicted"/>
<keyword evidence="1" id="KW-0815">Transposition</keyword>
<keyword evidence="2" id="KW-0238">DNA-binding</keyword>
<dbReference type="Proteomes" id="UP000291831">
    <property type="component" value="Unassembled WGS sequence"/>
</dbReference>